<reference evidence="1" key="1">
    <citation type="submission" date="2021-06" db="EMBL/GenBank/DDBJ databases">
        <authorList>
            <person name="Kallberg Y."/>
            <person name="Tangrot J."/>
            <person name="Rosling A."/>
        </authorList>
    </citation>
    <scope>NUCLEOTIDE SEQUENCE</scope>
    <source>
        <strain evidence="1">CL356</strain>
    </source>
</reference>
<organism evidence="1 2">
    <name type="scientific">Acaulospora colombiana</name>
    <dbReference type="NCBI Taxonomy" id="27376"/>
    <lineage>
        <taxon>Eukaryota</taxon>
        <taxon>Fungi</taxon>
        <taxon>Fungi incertae sedis</taxon>
        <taxon>Mucoromycota</taxon>
        <taxon>Glomeromycotina</taxon>
        <taxon>Glomeromycetes</taxon>
        <taxon>Diversisporales</taxon>
        <taxon>Acaulosporaceae</taxon>
        <taxon>Acaulospora</taxon>
    </lineage>
</organism>
<gene>
    <name evidence="1" type="ORF">ACOLOM_LOCUS1425</name>
</gene>
<accession>A0ACA9KF84</accession>
<name>A0ACA9KF84_9GLOM</name>
<sequence>MGVHIFESSHEDLIHDVSYDFYGKRLATCSSDQRVKVWECNQDNKWELVDSWRAHDCSVLKVSWAHPEFGQILATCSFDRTIRIWEEQVHEAKNSGKRWPEKATLRDGNSSVQDVEFAPNCWGLKFASCTADGMLRIYEALEVNNLAQWTLVEEIGITGHNTKEDSTQKWQPHETLEGHTDPVHDVSWAPNMGRWVEVVVANVSTTVEYLQEHAKTTRAAVQVVLGKSEETLQIVMGCSNINWARRVECNQCKTPKPGSETTMGSREGRGGGFMERDEVVEYRKSRDAEKDDEYDEFGRKRKKNKDVDSYNGGSKDSRVSYRGKTSGSNKQDPSGDIEDEDEGDDDDR</sequence>
<dbReference type="EMBL" id="CAJVPT010001667">
    <property type="protein sequence ID" value="CAG8467010.1"/>
    <property type="molecule type" value="Genomic_DNA"/>
</dbReference>
<comment type="caution">
    <text evidence="1">The sequence shown here is derived from an EMBL/GenBank/DDBJ whole genome shotgun (WGS) entry which is preliminary data.</text>
</comment>
<evidence type="ECO:0000313" key="2">
    <source>
        <dbReference type="Proteomes" id="UP000789525"/>
    </source>
</evidence>
<dbReference type="Proteomes" id="UP000789525">
    <property type="component" value="Unassembled WGS sequence"/>
</dbReference>
<proteinExistence type="predicted"/>
<protein>
    <submittedName>
        <fullName evidence="1">14550_t:CDS:1</fullName>
    </submittedName>
</protein>
<evidence type="ECO:0000313" key="1">
    <source>
        <dbReference type="EMBL" id="CAG8467010.1"/>
    </source>
</evidence>
<keyword evidence="2" id="KW-1185">Reference proteome</keyword>